<organism evidence="1 2">
    <name type="scientific">Amphibalanus amphitrite</name>
    <name type="common">Striped barnacle</name>
    <name type="synonym">Balanus amphitrite</name>
    <dbReference type="NCBI Taxonomy" id="1232801"/>
    <lineage>
        <taxon>Eukaryota</taxon>
        <taxon>Metazoa</taxon>
        <taxon>Ecdysozoa</taxon>
        <taxon>Arthropoda</taxon>
        <taxon>Crustacea</taxon>
        <taxon>Multicrustacea</taxon>
        <taxon>Cirripedia</taxon>
        <taxon>Thoracica</taxon>
        <taxon>Thoracicalcarea</taxon>
        <taxon>Balanomorpha</taxon>
        <taxon>Balanoidea</taxon>
        <taxon>Balanidae</taxon>
        <taxon>Amphibalaninae</taxon>
        <taxon>Amphibalanus</taxon>
    </lineage>
</organism>
<accession>A0A6A4WH58</accession>
<dbReference type="Proteomes" id="UP000440578">
    <property type="component" value="Unassembled WGS sequence"/>
</dbReference>
<reference evidence="1 2" key="1">
    <citation type="submission" date="2019-07" db="EMBL/GenBank/DDBJ databases">
        <title>Draft genome assembly of a fouling barnacle, Amphibalanus amphitrite (Darwin, 1854): The first reference genome for Thecostraca.</title>
        <authorList>
            <person name="Kim W."/>
        </authorList>
    </citation>
    <scope>NUCLEOTIDE SEQUENCE [LARGE SCALE GENOMIC DNA]</scope>
    <source>
        <strain evidence="1">SNU_AA5</strain>
        <tissue evidence="1">Soma without cirri and trophi</tissue>
    </source>
</reference>
<dbReference type="PANTHER" id="PTHR38926:SF5">
    <property type="entry name" value="F-BOX AND LEUCINE-RICH REPEAT PROTEIN 6"/>
    <property type="match status" value="1"/>
</dbReference>
<dbReference type="SUPFAM" id="SSF52047">
    <property type="entry name" value="RNI-like"/>
    <property type="match status" value="1"/>
</dbReference>
<dbReference type="EMBL" id="VIIS01000969">
    <property type="protein sequence ID" value="KAF0303174.1"/>
    <property type="molecule type" value="Genomic_DNA"/>
</dbReference>
<keyword evidence="2" id="KW-1185">Reference proteome</keyword>
<dbReference type="OrthoDB" id="72772at2759"/>
<name>A0A6A4WH58_AMPAM</name>
<dbReference type="AlphaFoldDB" id="A0A6A4WH58"/>
<dbReference type="InterPro" id="IPR032675">
    <property type="entry name" value="LRR_dom_sf"/>
</dbReference>
<proteinExistence type="predicted"/>
<evidence type="ECO:0000313" key="1">
    <source>
        <dbReference type="EMBL" id="KAF0303174.1"/>
    </source>
</evidence>
<dbReference type="PANTHER" id="PTHR38926">
    <property type="entry name" value="F-BOX DOMAIN CONTAINING PROTEIN, EXPRESSED"/>
    <property type="match status" value="1"/>
</dbReference>
<gene>
    <name evidence="1" type="ORF">FJT64_002905</name>
</gene>
<evidence type="ECO:0000313" key="2">
    <source>
        <dbReference type="Proteomes" id="UP000440578"/>
    </source>
</evidence>
<sequence length="516" mass="56842">MTPLHRMPPLRPVRSLEELTSDWLADQLWQLGADGRPPEPALALCSHLQRHLAPPLQRQLAQRLERRCGSRPAGPLLAALGYLLGGRRLQLRLQDLGAVSQLSTGAPPPSGGPRALAVRSENPLWDEQEVAEHAPALARVLTDFTQLVSLELTNHCTNTVLAVVGRCCRRLVKLHVELSMADNEGVRLLLGLPDSMEQCLQMCRRGTPLSPTQMDTLREVCFESTMVGTHGYILLLQALPKMHVCRVTEVDIADVIDGIYGADPSTWRPMVPCYSLRRLECRYQLQAQHAECLARCCRHLQHLCLRGRHSARNDLMMLHWFTSLSDLTSLELIDVHPAALLEFLDIAGRRLSSLHLVETSRASASLFSDQARHLFPSLRLCLGLSSLRLTLAADVTPVSPPPTQRALPSLVRLGIEGARAPEVTRLLSASAPRLQELELEGLAGGLTDEAVQSVLADGGLRELRRLQLTDCEMTEAGVESLLTECPLLHCISGLGEGLATQLRCRASENNWNLDLS</sequence>
<comment type="caution">
    <text evidence="1">The sequence shown here is derived from an EMBL/GenBank/DDBJ whole genome shotgun (WGS) entry which is preliminary data.</text>
</comment>
<dbReference type="Gene3D" id="3.80.10.10">
    <property type="entry name" value="Ribonuclease Inhibitor"/>
    <property type="match status" value="2"/>
</dbReference>
<protein>
    <submittedName>
        <fullName evidence="1">Uncharacterized protein</fullName>
    </submittedName>
</protein>